<evidence type="ECO:0000313" key="3">
    <source>
        <dbReference type="Proteomes" id="UP000235703"/>
    </source>
</evidence>
<name>A0A2N6PGI0_9MICO</name>
<evidence type="ECO:0000256" key="1">
    <source>
        <dbReference type="SAM" id="MobiDB-lite"/>
    </source>
</evidence>
<accession>A0A2N6PGI0</accession>
<dbReference type="AlphaFoldDB" id="A0A2N6PGI0"/>
<sequence length="325" mass="35625">MNAINRIPAGVPSGGQFAEGPKNEAEGQTLAATPAEVELDDGGFAWLAGEDQVYDGIEVCRTDDGQLVCTPYLNDNLMTMHLSDDFADASDEDKEQYLEERSQVIADHYRSAYDAEISTDDGRGPHRIGFRPVTFADAHVTEAEISSKVWDESTVRDYNARSFTSWHSSVDHALGQALADYDRKPLPPQPLTISPQRREAIRDQVHEALIDTAEPHPDGPELTSIDDIDPESRQRIDARLDSFLDDHSGDIAYLGEQTDYQMIGRTTAADVALAFTGDGTGPGFKDGTDGLCSQVAARRLDRSAATDSRLRYEPGRGYVWGARSS</sequence>
<keyword evidence="3" id="KW-1185">Reference proteome</keyword>
<dbReference type="OrthoDB" id="4965736at2"/>
<feature type="region of interest" description="Disordered" evidence="1">
    <location>
        <begin position="1"/>
        <end position="25"/>
    </location>
</feature>
<comment type="caution">
    <text evidence="2">The sequence shown here is derived from an EMBL/GenBank/DDBJ whole genome shotgun (WGS) entry which is preliminary data.</text>
</comment>
<feature type="region of interest" description="Disordered" evidence="1">
    <location>
        <begin position="212"/>
        <end position="231"/>
    </location>
</feature>
<protein>
    <submittedName>
        <fullName evidence="2">Uncharacterized protein</fullName>
    </submittedName>
</protein>
<dbReference type="Proteomes" id="UP000235703">
    <property type="component" value="Unassembled WGS sequence"/>
</dbReference>
<organism evidence="2 3">
    <name type="scientific">Brevibacterium luteolum</name>
    <dbReference type="NCBI Taxonomy" id="199591"/>
    <lineage>
        <taxon>Bacteria</taxon>
        <taxon>Bacillati</taxon>
        <taxon>Actinomycetota</taxon>
        <taxon>Actinomycetes</taxon>
        <taxon>Micrococcales</taxon>
        <taxon>Brevibacteriaceae</taxon>
        <taxon>Brevibacterium</taxon>
    </lineage>
</organism>
<dbReference type="RefSeq" id="WP_102162525.1">
    <property type="nucleotide sequence ID" value="NZ_PNFZ01000005.1"/>
</dbReference>
<reference evidence="2 3" key="1">
    <citation type="submission" date="2017-09" db="EMBL/GenBank/DDBJ databases">
        <title>Bacterial strain isolated from the female urinary microbiota.</title>
        <authorList>
            <person name="Thomas-White K."/>
            <person name="Kumar N."/>
            <person name="Forster S."/>
            <person name="Putonti C."/>
            <person name="Lawley T."/>
            <person name="Wolfe A.J."/>
        </authorList>
    </citation>
    <scope>NUCLEOTIDE SEQUENCE [LARGE SCALE GENOMIC DNA]</scope>
    <source>
        <strain evidence="2 3">UMB0680</strain>
    </source>
</reference>
<gene>
    <name evidence="2" type="ORF">CJ198_10410</name>
</gene>
<evidence type="ECO:0000313" key="2">
    <source>
        <dbReference type="EMBL" id="PMB97788.1"/>
    </source>
</evidence>
<dbReference type="EMBL" id="PNFZ01000005">
    <property type="protein sequence ID" value="PMB97788.1"/>
    <property type="molecule type" value="Genomic_DNA"/>
</dbReference>
<proteinExistence type="predicted"/>